<dbReference type="Pfam" id="PF01724">
    <property type="entry name" value="DUF29"/>
    <property type="match status" value="1"/>
</dbReference>
<dbReference type="PANTHER" id="PTHR34235:SF4">
    <property type="entry name" value="SLR0291 PROTEIN"/>
    <property type="match status" value="1"/>
</dbReference>
<proteinExistence type="predicted"/>
<dbReference type="EMBL" id="CP032152">
    <property type="protein sequence ID" value="AXY67724.2"/>
    <property type="molecule type" value="Genomic_DNA"/>
</dbReference>
<dbReference type="PANTHER" id="PTHR34235">
    <property type="entry name" value="SLR1203 PROTEIN-RELATED"/>
    <property type="match status" value="1"/>
</dbReference>
<evidence type="ECO:0000313" key="2">
    <source>
        <dbReference type="Proteomes" id="UP000261812"/>
    </source>
</evidence>
<dbReference type="RefSeq" id="WP_181496544.1">
    <property type="nucleotide sequence ID" value="NZ_CP032152.1"/>
</dbReference>
<organism evidence="1 2">
    <name type="scientific">Thermosynechococcus sichuanensis E542</name>
    <dbReference type="NCBI Taxonomy" id="2016101"/>
    <lineage>
        <taxon>Bacteria</taxon>
        <taxon>Bacillati</taxon>
        <taxon>Cyanobacteriota</taxon>
        <taxon>Cyanophyceae</taxon>
        <taxon>Acaryochloridales</taxon>
        <taxon>Thermosynechococcaceae</taxon>
        <taxon>Thermosynechococcus</taxon>
        <taxon>Thermosynechococcus sichuanensis</taxon>
    </lineage>
</organism>
<keyword evidence="2" id="KW-1185">Reference proteome</keyword>
<dbReference type="AlphaFoldDB" id="A0A3B7MEE8"/>
<name>A0A3B7MEE8_9CYAN</name>
<dbReference type="KEGG" id="tsq:D3A95_05015"/>
<dbReference type="Proteomes" id="UP000261812">
    <property type="component" value="Chromosome"/>
</dbReference>
<sequence>MSTLYETDFYAWTQQQATYLRQGKFELLDLENLSEEIASLGRQEKRELRSRLEVLLAHLIKWYYQPEQRSKSWIYTIREQRRRIERHLKENPSLKSYLPEAICLSYETALDLVGQETPLDPETLPQTCPFSEAQIFEEPFHL</sequence>
<accession>A0A3B7MEE8</accession>
<protein>
    <submittedName>
        <fullName evidence="1">DUF29 domain-containing protein</fullName>
    </submittedName>
</protein>
<evidence type="ECO:0000313" key="1">
    <source>
        <dbReference type="EMBL" id="AXY67724.2"/>
    </source>
</evidence>
<dbReference type="Gene3D" id="1.20.1220.20">
    <property type="entry name" value="Uncharcterised protein PF01724"/>
    <property type="match status" value="1"/>
</dbReference>
<gene>
    <name evidence="1" type="ORF">D3A95_05015</name>
</gene>
<reference evidence="2" key="1">
    <citation type="submission" date="2018-09" db="EMBL/GenBank/DDBJ databases">
        <title>Complete genome sequence of thermophilic cyanobacteria strain Thermosynechococcus elongatus PKUAC-SCTE542.</title>
        <authorList>
            <person name="Liang Y."/>
            <person name="Tang J."/>
            <person name="Daroch M."/>
        </authorList>
    </citation>
    <scope>NUCLEOTIDE SEQUENCE [LARGE SCALE GENOMIC DNA]</scope>
    <source>
        <strain evidence="2">E542</strain>
    </source>
</reference>
<dbReference type="InterPro" id="IPR002636">
    <property type="entry name" value="DUF29"/>
</dbReference>